<proteinExistence type="predicted"/>
<organism evidence="1 2">
    <name type="scientific">Rotaria magnacalcarata</name>
    <dbReference type="NCBI Taxonomy" id="392030"/>
    <lineage>
        <taxon>Eukaryota</taxon>
        <taxon>Metazoa</taxon>
        <taxon>Spiralia</taxon>
        <taxon>Gnathifera</taxon>
        <taxon>Rotifera</taxon>
        <taxon>Eurotatoria</taxon>
        <taxon>Bdelloidea</taxon>
        <taxon>Philodinida</taxon>
        <taxon>Philodinidae</taxon>
        <taxon>Rotaria</taxon>
    </lineage>
</organism>
<dbReference type="AlphaFoldDB" id="A0A8S2ZHM6"/>
<feature type="non-terminal residue" evidence="1">
    <location>
        <position position="1"/>
    </location>
</feature>
<reference evidence="1" key="1">
    <citation type="submission" date="2021-02" db="EMBL/GenBank/DDBJ databases">
        <authorList>
            <person name="Nowell W R."/>
        </authorList>
    </citation>
    <scope>NUCLEOTIDE SEQUENCE</scope>
</reference>
<sequence>TKFKFSFSRNGGDVSWTNDRKETVIDVAVKANCPDLMQIMASHHGQQLIDRQMKIYNDHSRTTIVDGHHSS</sequence>
<protein>
    <submittedName>
        <fullName evidence="1">Uncharacterized protein</fullName>
    </submittedName>
</protein>
<name>A0A8S2ZHM6_9BILA</name>
<evidence type="ECO:0000313" key="2">
    <source>
        <dbReference type="Proteomes" id="UP000681720"/>
    </source>
</evidence>
<gene>
    <name evidence="1" type="ORF">GIL414_LOCUS40277</name>
</gene>
<dbReference type="Proteomes" id="UP000681720">
    <property type="component" value="Unassembled WGS sequence"/>
</dbReference>
<comment type="caution">
    <text evidence="1">The sequence shown here is derived from an EMBL/GenBank/DDBJ whole genome shotgun (WGS) entry which is preliminary data.</text>
</comment>
<evidence type="ECO:0000313" key="1">
    <source>
        <dbReference type="EMBL" id="CAF4632664.1"/>
    </source>
</evidence>
<dbReference type="EMBL" id="CAJOBJ010111255">
    <property type="protein sequence ID" value="CAF4632664.1"/>
    <property type="molecule type" value="Genomic_DNA"/>
</dbReference>
<accession>A0A8S2ZHM6</accession>